<evidence type="ECO:0000313" key="2">
    <source>
        <dbReference type="EMBL" id="CAJ1979225.1"/>
    </source>
</evidence>
<feature type="transmembrane region" description="Helical" evidence="1">
    <location>
        <begin position="37"/>
        <end position="59"/>
    </location>
</feature>
<name>A0AA86W6R8_9FABA</name>
<dbReference type="AlphaFoldDB" id="A0AA86W6R8"/>
<feature type="transmembrane region" description="Helical" evidence="1">
    <location>
        <begin position="89"/>
        <end position="107"/>
    </location>
</feature>
<organism evidence="2 3">
    <name type="scientific">Sphenostylis stenocarpa</name>
    <dbReference type="NCBI Taxonomy" id="92480"/>
    <lineage>
        <taxon>Eukaryota</taxon>
        <taxon>Viridiplantae</taxon>
        <taxon>Streptophyta</taxon>
        <taxon>Embryophyta</taxon>
        <taxon>Tracheophyta</taxon>
        <taxon>Spermatophyta</taxon>
        <taxon>Magnoliopsida</taxon>
        <taxon>eudicotyledons</taxon>
        <taxon>Gunneridae</taxon>
        <taxon>Pentapetalae</taxon>
        <taxon>rosids</taxon>
        <taxon>fabids</taxon>
        <taxon>Fabales</taxon>
        <taxon>Fabaceae</taxon>
        <taxon>Papilionoideae</taxon>
        <taxon>50 kb inversion clade</taxon>
        <taxon>NPAAA clade</taxon>
        <taxon>indigoferoid/millettioid clade</taxon>
        <taxon>Phaseoleae</taxon>
        <taxon>Sphenostylis</taxon>
    </lineage>
</organism>
<feature type="transmembrane region" description="Helical" evidence="1">
    <location>
        <begin position="66"/>
        <end position="83"/>
    </location>
</feature>
<dbReference type="EMBL" id="OY731408">
    <property type="protein sequence ID" value="CAJ1979225.1"/>
    <property type="molecule type" value="Genomic_DNA"/>
</dbReference>
<keyword evidence="1" id="KW-0812">Transmembrane</keyword>
<dbReference type="Proteomes" id="UP001189624">
    <property type="component" value="Chromosome 11"/>
</dbReference>
<evidence type="ECO:0000256" key="1">
    <source>
        <dbReference type="SAM" id="Phobius"/>
    </source>
</evidence>
<gene>
    <name evidence="2" type="ORF">AYBTSS11_LOCUS31439</name>
</gene>
<sequence>MNSRYSEQESESLLKEKTQITAMDMSEEQHLVKEHQVFMVVTFFVVLYSLMMMLMSAFFTRQLFPITLLSLFGIGCAMSIAFLAAISPIFAWIGLAIWLFFFGYVCYHTCICP</sequence>
<protein>
    <submittedName>
        <fullName evidence="2">Uncharacterized protein</fullName>
    </submittedName>
</protein>
<proteinExistence type="predicted"/>
<keyword evidence="3" id="KW-1185">Reference proteome</keyword>
<reference evidence="2" key="1">
    <citation type="submission" date="2023-10" db="EMBL/GenBank/DDBJ databases">
        <authorList>
            <person name="Domelevo Entfellner J.-B."/>
        </authorList>
    </citation>
    <scope>NUCLEOTIDE SEQUENCE</scope>
</reference>
<dbReference type="Gramene" id="rna-AYBTSS11_LOCUS31439">
    <property type="protein sequence ID" value="CAJ1979225.1"/>
    <property type="gene ID" value="gene-AYBTSS11_LOCUS31439"/>
</dbReference>
<evidence type="ECO:0000313" key="3">
    <source>
        <dbReference type="Proteomes" id="UP001189624"/>
    </source>
</evidence>
<keyword evidence="1" id="KW-1133">Transmembrane helix</keyword>
<keyword evidence="1" id="KW-0472">Membrane</keyword>
<accession>A0AA86W6R8</accession>